<gene>
    <name evidence="2" type="ORF">PPENT_87.1.T1900011</name>
</gene>
<reference evidence="2" key="1">
    <citation type="submission" date="2021-01" db="EMBL/GenBank/DDBJ databases">
        <authorList>
            <consortium name="Genoscope - CEA"/>
            <person name="William W."/>
        </authorList>
    </citation>
    <scope>NUCLEOTIDE SEQUENCE</scope>
</reference>
<organism evidence="2 3">
    <name type="scientific">Paramecium pentaurelia</name>
    <dbReference type="NCBI Taxonomy" id="43138"/>
    <lineage>
        <taxon>Eukaryota</taxon>
        <taxon>Sar</taxon>
        <taxon>Alveolata</taxon>
        <taxon>Ciliophora</taxon>
        <taxon>Intramacronucleata</taxon>
        <taxon>Oligohymenophorea</taxon>
        <taxon>Peniculida</taxon>
        <taxon>Parameciidae</taxon>
        <taxon>Paramecium</taxon>
    </lineage>
</organism>
<keyword evidence="1" id="KW-1133">Transmembrane helix</keyword>
<dbReference type="EMBL" id="CAJJDO010000190">
    <property type="protein sequence ID" value="CAD8213924.1"/>
    <property type="molecule type" value="Genomic_DNA"/>
</dbReference>
<dbReference type="Proteomes" id="UP000689195">
    <property type="component" value="Unassembled WGS sequence"/>
</dbReference>
<protein>
    <recommendedName>
        <fullName evidence="4">Transmembrane protein</fullName>
    </recommendedName>
</protein>
<keyword evidence="1" id="KW-0472">Membrane</keyword>
<evidence type="ECO:0000313" key="3">
    <source>
        <dbReference type="Proteomes" id="UP000689195"/>
    </source>
</evidence>
<evidence type="ECO:0008006" key="4">
    <source>
        <dbReference type="Google" id="ProtNLM"/>
    </source>
</evidence>
<evidence type="ECO:0000313" key="2">
    <source>
        <dbReference type="EMBL" id="CAD8213924.1"/>
    </source>
</evidence>
<feature type="transmembrane region" description="Helical" evidence="1">
    <location>
        <begin position="33"/>
        <end position="49"/>
    </location>
</feature>
<proteinExistence type="predicted"/>
<comment type="caution">
    <text evidence="2">The sequence shown here is derived from an EMBL/GenBank/DDBJ whole genome shotgun (WGS) entry which is preliminary data.</text>
</comment>
<evidence type="ECO:0000256" key="1">
    <source>
        <dbReference type="SAM" id="Phobius"/>
    </source>
</evidence>
<keyword evidence="1" id="KW-0812">Transmembrane</keyword>
<dbReference type="AlphaFoldDB" id="A0A8S1YQQ7"/>
<keyword evidence="3" id="KW-1185">Reference proteome</keyword>
<sequence>MDFMKMSINKLIIKLSQQFIYLTFKPERIEKDYTLLIYWICIMLMSNIIQVNQNVHFNVLLITQTLLIAKFVQTRISLQLQKVKNFKCSYSIVNFIILMIQ</sequence>
<name>A0A8S1YQQ7_9CILI</name>
<accession>A0A8S1YQQ7</accession>